<keyword evidence="1" id="KW-0808">Transferase</keyword>
<dbReference type="FunFam" id="3.40.50.300:FF:000483">
    <property type="entry name" value="Sensor histidine kinase KdpD"/>
    <property type="match status" value="1"/>
</dbReference>
<comment type="caution">
    <text evidence="5">The sequence shown here is derived from an EMBL/GenBank/DDBJ whole genome shotgun (WGS) entry which is preliminary data.</text>
</comment>
<dbReference type="InterPro" id="IPR003852">
    <property type="entry name" value="Sig_transdc_His_kinase_KdpD_N"/>
</dbReference>
<evidence type="ECO:0000256" key="3">
    <source>
        <dbReference type="ARBA" id="ARBA00023012"/>
    </source>
</evidence>
<evidence type="ECO:0000256" key="2">
    <source>
        <dbReference type="ARBA" id="ARBA00022777"/>
    </source>
</evidence>
<evidence type="ECO:0000313" key="5">
    <source>
        <dbReference type="EMBL" id="KUJ55592.1"/>
    </source>
</evidence>
<dbReference type="AlphaFoldDB" id="A0A101CG44"/>
<keyword evidence="2 5" id="KW-0418">Kinase</keyword>
<dbReference type="RefSeq" id="WP_059137092.1">
    <property type="nucleotide sequence ID" value="NZ_LMAI01000006.1"/>
</dbReference>
<dbReference type="Gene3D" id="3.40.50.300">
    <property type="entry name" value="P-loop containing nucleotide triphosphate hydrolases"/>
    <property type="match status" value="1"/>
</dbReference>
<protein>
    <submittedName>
        <fullName evidence="5">Histidine kinase</fullName>
    </submittedName>
</protein>
<evidence type="ECO:0000313" key="6">
    <source>
        <dbReference type="Proteomes" id="UP000054388"/>
    </source>
</evidence>
<dbReference type="Pfam" id="PF02702">
    <property type="entry name" value="KdpD"/>
    <property type="match status" value="1"/>
</dbReference>
<feature type="domain" description="Signal transduction histidine kinase osmosensitive K+ channel sensor N-terminal" evidence="4">
    <location>
        <begin position="19"/>
        <end position="228"/>
    </location>
</feature>
<dbReference type="GO" id="GO:0005886">
    <property type="term" value="C:plasma membrane"/>
    <property type="evidence" value="ECO:0007669"/>
    <property type="project" value="TreeGrafter"/>
</dbReference>
<dbReference type="InterPro" id="IPR052023">
    <property type="entry name" value="Histidine_kinase_KdpD"/>
</dbReference>
<dbReference type="PANTHER" id="PTHR45569:SF1">
    <property type="entry name" value="SENSOR PROTEIN KDPD"/>
    <property type="match status" value="1"/>
</dbReference>
<dbReference type="InterPro" id="IPR027417">
    <property type="entry name" value="P-loop_NTPase"/>
</dbReference>
<gene>
    <name evidence="5" type="ORF">AR686_12325</name>
</gene>
<evidence type="ECO:0000256" key="1">
    <source>
        <dbReference type="ARBA" id="ARBA00022679"/>
    </source>
</evidence>
<proteinExistence type="predicted"/>
<reference evidence="5 6" key="1">
    <citation type="submission" date="2015-10" db="EMBL/GenBank/DDBJ databases">
        <title>Genome sequence of Chryseobacterium greenlandense.</title>
        <authorList>
            <person name="Newman J."/>
            <person name="Fischer K."/>
            <person name="Miller J."/>
        </authorList>
    </citation>
    <scope>NUCLEOTIDE SEQUENCE [LARGE SCALE GENOMIC DNA]</scope>
    <source>
        <strain evidence="5 6">UMB34</strain>
    </source>
</reference>
<evidence type="ECO:0000259" key="4">
    <source>
        <dbReference type="Pfam" id="PF02702"/>
    </source>
</evidence>
<dbReference type="PANTHER" id="PTHR45569">
    <property type="entry name" value="SENSOR PROTEIN KDPD"/>
    <property type="match status" value="1"/>
</dbReference>
<dbReference type="GO" id="GO:0005737">
    <property type="term" value="C:cytoplasm"/>
    <property type="evidence" value="ECO:0007669"/>
    <property type="project" value="UniProtKB-ARBA"/>
</dbReference>
<keyword evidence="3" id="KW-0902">Two-component regulatory system</keyword>
<name>A0A101CG44_9FLAO</name>
<dbReference type="GO" id="GO:0000155">
    <property type="term" value="F:phosphorelay sensor kinase activity"/>
    <property type="evidence" value="ECO:0007669"/>
    <property type="project" value="InterPro"/>
</dbReference>
<dbReference type="Proteomes" id="UP000054388">
    <property type="component" value="Unassembled WGS sequence"/>
</dbReference>
<dbReference type="EMBL" id="LMAI01000006">
    <property type="protein sequence ID" value="KUJ55592.1"/>
    <property type="molecule type" value="Genomic_DNA"/>
</dbReference>
<accession>A0A101CG44</accession>
<organism evidence="5 6">
    <name type="scientific">Chryseobacterium aquaticum subsp. greenlandense</name>
    <dbReference type="NCBI Taxonomy" id="345663"/>
    <lineage>
        <taxon>Bacteria</taxon>
        <taxon>Pseudomonadati</taxon>
        <taxon>Bacteroidota</taxon>
        <taxon>Flavobacteriia</taxon>
        <taxon>Flavobacteriales</taxon>
        <taxon>Weeksellaceae</taxon>
        <taxon>Chryseobacterium group</taxon>
        <taxon>Chryseobacterium</taxon>
    </lineage>
</organism>
<sequence length="374" mass="42651">MDEPRKSAEEFLQLINTSKRGKLKIYIGMSAGVGKTYRMLQEAHVLLQNGVDVKIGYVETHNRKETHNLLHGLPIIPRRKLFYKGKELEELDVPAIIVLRPEIVIVDELAHTNIEGSKNKKRWQDVIEILNAGINVISAVNIQHIESLNEEVKAVTGIEVTERIPDTVLSAADEVVNIDLTADELISRLKDGKIYDQSKVQSALNNFFKNENILQLRELALKEVASQVTRKVENEIISTNVLKKERFLACISSNEITAKNVIRKTARLANYYNSQWFLLYVQTPRESPDRIALNKQRHLINNFRLATELGAEIIKIQSKNVAMTMMKQCEERKITTVCIGKPHIDIWRIILATDTFNSLLKRLSKQNVDLVILS</sequence>